<evidence type="ECO:0008006" key="4">
    <source>
        <dbReference type="Google" id="ProtNLM"/>
    </source>
</evidence>
<sequence length="290" mass="33208">MAANSSKGDYHEPEYAKPQDKSKPPYYHTNIEHKIPAETHELLEKYSHIPREQHSEHVHKTRDQAWEIRSYPCIGLGSWLVPQLRRQPVYNEILQRVKAGGSVLDVGTFIGYDLRALAYDGAPSDQLYGLDIVNHFDVGYDFFRDRDSFKGRFIEADMLSPDAPELQPLRKSVDIVIVSQVLHQWNWVNQVRGAQALTTFTKPGSMIVGNQIGNVKAQEIASLGNNLPDVYRHDPESFTRLWDEVGKAVGMRFETQGRLRSFVEMGWDPNDAAWMDKGTRVLEFVVQRLE</sequence>
<name>A0A6A6PR10_9PEZI</name>
<reference evidence="2" key="1">
    <citation type="journal article" date="2020" name="Stud. Mycol.">
        <title>101 Dothideomycetes genomes: a test case for predicting lifestyles and emergence of pathogens.</title>
        <authorList>
            <person name="Haridas S."/>
            <person name="Albert R."/>
            <person name="Binder M."/>
            <person name="Bloem J."/>
            <person name="Labutti K."/>
            <person name="Salamov A."/>
            <person name="Andreopoulos B."/>
            <person name="Baker S."/>
            <person name="Barry K."/>
            <person name="Bills G."/>
            <person name="Bluhm B."/>
            <person name="Cannon C."/>
            <person name="Castanera R."/>
            <person name="Culley D."/>
            <person name="Daum C."/>
            <person name="Ezra D."/>
            <person name="Gonzalez J."/>
            <person name="Henrissat B."/>
            <person name="Kuo A."/>
            <person name="Liang C."/>
            <person name="Lipzen A."/>
            <person name="Lutzoni F."/>
            <person name="Magnuson J."/>
            <person name="Mondo S."/>
            <person name="Nolan M."/>
            <person name="Ohm R."/>
            <person name="Pangilinan J."/>
            <person name="Park H.-J."/>
            <person name="Ramirez L."/>
            <person name="Alfaro M."/>
            <person name="Sun H."/>
            <person name="Tritt A."/>
            <person name="Yoshinaga Y."/>
            <person name="Zwiers L.-H."/>
            <person name="Turgeon B."/>
            <person name="Goodwin S."/>
            <person name="Spatafora J."/>
            <person name="Crous P."/>
            <person name="Grigoriev I."/>
        </authorList>
    </citation>
    <scope>NUCLEOTIDE SEQUENCE</scope>
    <source>
        <strain evidence="2">CBS 113389</strain>
    </source>
</reference>
<evidence type="ECO:0000313" key="3">
    <source>
        <dbReference type="Proteomes" id="UP000799767"/>
    </source>
</evidence>
<organism evidence="2 3">
    <name type="scientific">Neohortaea acidophila</name>
    <dbReference type="NCBI Taxonomy" id="245834"/>
    <lineage>
        <taxon>Eukaryota</taxon>
        <taxon>Fungi</taxon>
        <taxon>Dikarya</taxon>
        <taxon>Ascomycota</taxon>
        <taxon>Pezizomycotina</taxon>
        <taxon>Dothideomycetes</taxon>
        <taxon>Dothideomycetidae</taxon>
        <taxon>Mycosphaerellales</taxon>
        <taxon>Teratosphaeriaceae</taxon>
        <taxon>Neohortaea</taxon>
    </lineage>
</organism>
<proteinExistence type="predicted"/>
<evidence type="ECO:0000256" key="1">
    <source>
        <dbReference type="SAM" id="MobiDB-lite"/>
    </source>
</evidence>
<dbReference type="InterPro" id="IPR051654">
    <property type="entry name" value="Meroterpenoid_MTases"/>
</dbReference>
<dbReference type="InterPro" id="IPR029063">
    <property type="entry name" value="SAM-dependent_MTases_sf"/>
</dbReference>
<dbReference type="RefSeq" id="XP_033588806.1">
    <property type="nucleotide sequence ID" value="XM_033729669.1"/>
</dbReference>
<feature type="compositionally biased region" description="Basic and acidic residues" evidence="1">
    <location>
        <begin position="8"/>
        <end position="23"/>
    </location>
</feature>
<dbReference type="Proteomes" id="UP000799767">
    <property type="component" value="Unassembled WGS sequence"/>
</dbReference>
<dbReference type="PANTHER" id="PTHR35897">
    <property type="entry name" value="METHYLTRANSFERASE AUSD"/>
    <property type="match status" value="1"/>
</dbReference>
<keyword evidence="3" id="KW-1185">Reference proteome</keyword>
<dbReference type="Gene3D" id="3.40.50.150">
    <property type="entry name" value="Vaccinia Virus protein VP39"/>
    <property type="match status" value="1"/>
</dbReference>
<gene>
    <name evidence="2" type="ORF">BDY17DRAFT_156223</name>
</gene>
<dbReference type="PANTHER" id="PTHR35897:SF2">
    <property type="entry name" value="METHYLTRANSFERASE DOMAIN-CONTAINING PROTEIN"/>
    <property type="match status" value="1"/>
</dbReference>
<accession>A0A6A6PR10</accession>
<dbReference type="OrthoDB" id="2094832at2759"/>
<dbReference type="EMBL" id="MU001636">
    <property type="protein sequence ID" value="KAF2482236.1"/>
    <property type="molecule type" value="Genomic_DNA"/>
</dbReference>
<feature type="region of interest" description="Disordered" evidence="1">
    <location>
        <begin position="1"/>
        <end position="27"/>
    </location>
</feature>
<dbReference type="AlphaFoldDB" id="A0A6A6PR10"/>
<protein>
    <recommendedName>
        <fullName evidence="4">Methyltransferase type 11 domain-containing protein</fullName>
    </recommendedName>
</protein>
<evidence type="ECO:0000313" key="2">
    <source>
        <dbReference type="EMBL" id="KAF2482236.1"/>
    </source>
</evidence>
<dbReference type="SUPFAM" id="SSF53335">
    <property type="entry name" value="S-adenosyl-L-methionine-dependent methyltransferases"/>
    <property type="match status" value="1"/>
</dbReference>
<dbReference type="GeneID" id="54470671"/>